<dbReference type="EMBL" id="ADBJ01000035">
    <property type="protein sequence ID" value="EFA79352.1"/>
    <property type="molecule type" value="Genomic_DNA"/>
</dbReference>
<dbReference type="STRING" id="670386.D3BGW8"/>
<evidence type="ECO:0000313" key="4">
    <source>
        <dbReference type="Proteomes" id="UP000001396"/>
    </source>
</evidence>
<dbReference type="FunCoup" id="D3BGW8">
    <property type="interactions" value="27"/>
</dbReference>
<protein>
    <submittedName>
        <fullName evidence="3">DUF733 family protein</fullName>
    </submittedName>
</protein>
<organism evidence="3 4">
    <name type="scientific">Heterostelium pallidum (strain ATCC 26659 / Pp 5 / PN500)</name>
    <name type="common">Cellular slime mold</name>
    <name type="synonym">Polysphondylium pallidum</name>
    <dbReference type="NCBI Taxonomy" id="670386"/>
    <lineage>
        <taxon>Eukaryota</taxon>
        <taxon>Amoebozoa</taxon>
        <taxon>Evosea</taxon>
        <taxon>Eumycetozoa</taxon>
        <taxon>Dictyostelia</taxon>
        <taxon>Acytosteliales</taxon>
        <taxon>Acytosteliaceae</taxon>
        <taxon>Heterostelium</taxon>
    </lineage>
</organism>
<dbReference type="GO" id="GO:0012505">
    <property type="term" value="C:endomembrane system"/>
    <property type="evidence" value="ECO:0007669"/>
    <property type="project" value="TreeGrafter"/>
</dbReference>
<proteinExistence type="inferred from homology"/>
<accession>D3BGW8</accession>
<keyword evidence="2" id="KW-0175">Coiled coil</keyword>
<sequence>MIPWNFPTRHQIIKTITRIIQLAAKIPLFGQNDDPPDFITQIENTFREDRMNTYTYQSIIETSNKDQDDLIIDLQGSKIMEWLLDRKKLPQHWKRNAVHLKKLIDEAIRTSPPTNVKLPESHRLDDDDETVGHSDRLNYFKCQTVLQDCLDAPNGSAKTLFGGYSNNATQKWNDVIKAYQKDYLYIGESCQTFTQSINYDIPNLKKIVEKSTRSLEDYTRKDQEYTKSRSSAQSALKKACQDLGIKGEKIREEIEELPKNLESIFDSVINLVNNGTLLKSINFYREVINATNCELNGELLALTNFLIQHGNITLGEREAILDPTYKVPKRVNTTESAQQQQQQQQPQLNFDIDTNVGGAAAGGINWEIDDQLTAIQEPAEIKWDEDFSVIDSSTSQDIVDDFSMMDAIEIIDESNSPVLLSASDASQQQITLDGGDNSGSGNTKVIDNPFESILGDRTLRNQFLDELYELEIFLKHRSVEMAAPEHVFGIDQINVESTNLDQCKQYLKQVTEIITLMTNHKIKHILEIKSSKKYIDRLVLQFNQKQGNIAKYTQMIADLDLKRKEVNQTLTESRKKLDQLIKDTRVLKTKLEGILVDVLDGKKANLMIQNVF</sequence>
<dbReference type="RefSeq" id="XP_020431473.1">
    <property type="nucleotide sequence ID" value="XM_020578604.1"/>
</dbReference>
<dbReference type="AlphaFoldDB" id="D3BGW8"/>
<name>D3BGW8_HETP5</name>
<comment type="caution">
    <text evidence="3">The sequence shown here is derived from an EMBL/GenBank/DDBJ whole genome shotgun (WGS) entry which is preliminary data.</text>
</comment>
<comment type="similarity">
    <text evidence="1">Belongs to the CDK5RAP3 family.</text>
</comment>
<dbReference type="GeneID" id="31363251"/>
<dbReference type="InterPro" id="IPR008491">
    <property type="entry name" value="CDK5RAP3"/>
</dbReference>
<evidence type="ECO:0000256" key="1">
    <source>
        <dbReference type="ARBA" id="ARBA00007478"/>
    </source>
</evidence>
<feature type="coiled-coil region" evidence="2">
    <location>
        <begin position="556"/>
        <end position="583"/>
    </location>
</feature>
<dbReference type="PANTHER" id="PTHR14894:SF0">
    <property type="entry name" value="CDK5 REGULATORY SUBUNIT-ASSOCIATED PROTEIN 3"/>
    <property type="match status" value="1"/>
</dbReference>
<dbReference type="PANTHER" id="PTHR14894">
    <property type="entry name" value="CDK5 REGULATORY SUBUNIT-ASSOCIATED PROTEIN 3"/>
    <property type="match status" value="1"/>
</dbReference>
<reference evidence="3 4" key="1">
    <citation type="journal article" date="2011" name="Genome Res.">
        <title>Phylogeny-wide analysis of social amoeba genomes highlights ancient origins for complex intercellular communication.</title>
        <authorList>
            <person name="Heidel A.J."/>
            <person name="Lawal H.M."/>
            <person name="Felder M."/>
            <person name="Schilde C."/>
            <person name="Helps N.R."/>
            <person name="Tunggal B."/>
            <person name="Rivero F."/>
            <person name="John U."/>
            <person name="Schleicher M."/>
            <person name="Eichinger L."/>
            <person name="Platzer M."/>
            <person name="Noegel A.A."/>
            <person name="Schaap P."/>
            <person name="Gloeckner G."/>
        </authorList>
    </citation>
    <scope>NUCLEOTIDE SEQUENCE [LARGE SCALE GENOMIC DNA]</scope>
    <source>
        <strain evidence="4">ATCC 26659 / Pp 5 / PN500</strain>
    </source>
</reference>
<dbReference type="OMA" id="CRLYEKN"/>
<evidence type="ECO:0000256" key="2">
    <source>
        <dbReference type="SAM" id="Coils"/>
    </source>
</evidence>
<dbReference type="GO" id="GO:0007346">
    <property type="term" value="P:regulation of mitotic cell cycle"/>
    <property type="evidence" value="ECO:0007669"/>
    <property type="project" value="TreeGrafter"/>
</dbReference>
<gene>
    <name evidence="3" type="ORF">PPL_07770</name>
</gene>
<evidence type="ECO:0000313" key="3">
    <source>
        <dbReference type="EMBL" id="EFA79352.1"/>
    </source>
</evidence>
<dbReference type="Pfam" id="PF05600">
    <property type="entry name" value="CDK5RAP3"/>
    <property type="match status" value="1"/>
</dbReference>
<dbReference type="Proteomes" id="UP000001396">
    <property type="component" value="Unassembled WGS sequence"/>
</dbReference>
<dbReference type="InParanoid" id="D3BGW8"/>
<keyword evidence="4" id="KW-1185">Reference proteome</keyword>